<name>E0DDI2_9CORY</name>
<comment type="cofactor">
    <cofactor evidence="1">
        <name>Mg(2+)</name>
        <dbReference type="ChEBI" id="CHEBI:18420"/>
    </cofactor>
</comment>
<dbReference type="PROSITE" id="PS00893">
    <property type="entry name" value="NUDIX_BOX"/>
    <property type="match status" value="1"/>
</dbReference>
<evidence type="ECO:0000313" key="4">
    <source>
        <dbReference type="EMBL" id="EFM49281.1"/>
    </source>
</evidence>
<evidence type="ECO:0000313" key="5">
    <source>
        <dbReference type="Proteomes" id="UP000004218"/>
    </source>
</evidence>
<protein>
    <submittedName>
        <fullName evidence="4">Hydrolase, NUDIX family</fullName>
    </submittedName>
</protein>
<dbReference type="InterPro" id="IPR000086">
    <property type="entry name" value="NUDIX_hydrolase_dom"/>
</dbReference>
<proteinExistence type="predicted"/>
<reference evidence="4" key="1">
    <citation type="submission" date="2010-08" db="EMBL/GenBank/DDBJ databases">
        <authorList>
            <person name="Harkins D.M."/>
            <person name="Madupu R."/>
            <person name="Durkin A.S."/>
            <person name="Torralba M."/>
            <person name="Methe B."/>
            <person name="Sutton G.G."/>
            <person name="Nelson K.E."/>
        </authorList>
    </citation>
    <scope>NUCLEOTIDE SEQUENCE [LARGE SCALE GENOMIC DNA]</scope>
    <source>
        <strain evidence="4">ATCC 14266</strain>
    </source>
</reference>
<dbReference type="SUPFAM" id="SSF55811">
    <property type="entry name" value="Nudix"/>
    <property type="match status" value="1"/>
</dbReference>
<dbReference type="InterPro" id="IPR020084">
    <property type="entry name" value="NUDIX_hydrolase_CS"/>
</dbReference>
<dbReference type="GO" id="GO:0016787">
    <property type="term" value="F:hydrolase activity"/>
    <property type="evidence" value="ECO:0007669"/>
    <property type="project" value="UniProtKB-KW"/>
</dbReference>
<dbReference type="AlphaFoldDB" id="E0DDI2"/>
<dbReference type="EMBL" id="ACSH02000004">
    <property type="protein sequence ID" value="EFM49281.1"/>
    <property type="molecule type" value="Genomic_DNA"/>
</dbReference>
<dbReference type="PANTHER" id="PTHR43046">
    <property type="entry name" value="GDP-MANNOSE MANNOSYL HYDROLASE"/>
    <property type="match status" value="1"/>
</dbReference>
<dbReference type="PANTHER" id="PTHR43046:SF2">
    <property type="entry name" value="8-OXO-DGTP DIPHOSPHATASE-RELATED"/>
    <property type="match status" value="1"/>
</dbReference>
<dbReference type="eggNOG" id="COG0494">
    <property type="taxonomic scope" value="Bacteria"/>
</dbReference>
<feature type="domain" description="Nudix hydrolase" evidence="3">
    <location>
        <begin position="23"/>
        <end position="154"/>
    </location>
</feature>
<evidence type="ECO:0000256" key="2">
    <source>
        <dbReference type="ARBA" id="ARBA00022801"/>
    </source>
</evidence>
<evidence type="ECO:0000256" key="1">
    <source>
        <dbReference type="ARBA" id="ARBA00001946"/>
    </source>
</evidence>
<keyword evidence="2 4" id="KW-0378">Hydrolase</keyword>
<dbReference type="Proteomes" id="UP000004218">
    <property type="component" value="Unassembled WGS sequence"/>
</dbReference>
<accession>E0DDI2</accession>
<dbReference type="InterPro" id="IPR015797">
    <property type="entry name" value="NUDIX_hydrolase-like_dom_sf"/>
</dbReference>
<evidence type="ECO:0000259" key="3">
    <source>
        <dbReference type="PROSITE" id="PS51462"/>
    </source>
</evidence>
<dbReference type="Pfam" id="PF00293">
    <property type="entry name" value="NUDIX"/>
    <property type="match status" value="1"/>
</dbReference>
<dbReference type="PROSITE" id="PS51462">
    <property type="entry name" value="NUDIX"/>
    <property type="match status" value="1"/>
</dbReference>
<dbReference type="Gene3D" id="3.90.79.10">
    <property type="entry name" value="Nucleoside Triphosphate Pyrophosphohydrolase"/>
    <property type="match status" value="1"/>
</dbReference>
<sequence>MRGGVVRGDGDGWVETPIGPRWGRYGAAGLLLYSVNNVGEIVILLQHRATWVAQGDTWALPGGARDSHETPTQAALREAWEEAGIPPAGVRVDKQKTTAVAGAWCYTTVIGFIKNPLIGEGNAEAHEHRWVPINEVDTYDLLPGFAAAWPELHKCVQELLI</sequence>
<comment type="caution">
    <text evidence="4">The sequence shown here is derived from an EMBL/GenBank/DDBJ whole genome shotgun (WGS) entry which is preliminary data.</text>
</comment>
<dbReference type="STRING" id="553207.HMPREF0299_7499"/>
<keyword evidence="5" id="KW-1185">Reference proteome</keyword>
<organism evidence="4 5">
    <name type="scientific">Corynebacterium matruchotii ATCC 14266</name>
    <dbReference type="NCBI Taxonomy" id="553207"/>
    <lineage>
        <taxon>Bacteria</taxon>
        <taxon>Bacillati</taxon>
        <taxon>Actinomycetota</taxon>
        <taxon>Actinomycetes</taxon>
        <taxon>Mycobacteriales</taxon>
        <taxon>Corynebacteriaceae</taxon>
        <taxon>Corynebacterium</taxon>
    </lineage>
</organism>
<gene>
    <name evidence="4" type="ORF">HMPREF0299_7499</name>
</gene>